<dbReference type="Pfam" id="PF07690">
    <property type="entry name" value="MFS_1"/>
    <property type="match status" value="1"/>
</dbReference>
<keyword evidence="4 7" id="KW-0812">Transmembrane</keyword>
<gene>
    <name evidence="9" type="ORF">WOSG25_150220</name>
</gene>
<dbReference type="InterPro" id="IPR036259">
    <property type="entry name" value="MFS_trans_sf"/>
</dbReference>
<dbReference type="Gene3D" id="1.20.1250.20">
    <property type="entry name" value="MFS general substrate transporter like domains"/>
    <property type="match status" value="1"/>
</dbReference>
<feature type="domain" description="Major facilitator superfamily (MFS) profile" evidence="8">
    <location>
        <begin position="17"/>
        <end position="520"/>
    </location>
</feature>
<evidence type="ECO:0000256" key="3">
    <source>
        <dbReference type="ARBA" id="ARBA00022475"/>
    </source>
</evidence>
<dbReference type="PANTHER" id="PTHR42718">
    <property type="entry name" value="MAJOR FACILITATOR SUPERFAMILY MULTIDRUG TRANSPORTER MFSC"/>
    <property type="match status" value="1"/>
</dbReference>
<evidence type="ECO:0000256" key="5">
    <source>
        <dbReference type="ARBA" id="ARBA00022989"/>
    </source>
</evidence>
<feature type="transmembrane region" description="Helical" evidence="7">
    <location>
        <begin position="86"/>
        <end position="107"/>
    </location>
</feature>
<keyword evidence="6 7" id="KW-0472">Membrane</keyword>
<name>A0A069D330_WEIOS</name>
<evidence type="ECO:0000313" key="9">
    <source>
        <dbReference type="EMBL" id="GAK31771.1"/>
    </source>
</evidence>
<evidence type="ECO:0000259" key="8">
    <source>
        <dbReference type="PROSITE" id="PS50850"/>
    </source>
</evidence>
<dbReference type="PRINTS" id="PR01036">
    <property type="entry name" value="TCRTETB"/>
</dbReference>
<dbReference type="AlphaFoldDB" id="A0A069D330"/>
<evidence type="ECO:0000256" key="4">
    <source>
        <dbReference type="ARBA" id="ARBA00022692"/>
    </source>
</evidence>
<dbReference type="InterPro" id="IPR020846">
    <property type="entry name" value="MFS_dom"/>
</dbReference>
<feature type="transmembrane region" description="Helical" evidence="7">
    <location>
        <begin position="12"/>
        <end position="35"/>
    </location>
</feature>
<feature type="transmembrane region" description="Helical" evidence="7">
    <location>
        <begin position="55"/>
        <end position="74"/>
    </location>
</feature>
<dbReference type="RefSeq" id="WP_045477107.1">
    <property type="nucleotide sequence ID" value="NZ_DF820498.1"/>
</dbReference>
<keyword evidence="3" id="KW-1003">Cell membrane</keyword>
<dbReference type="InterPro" id="IPR004638">
    <property type="entry name" value="EmrB-like"/>
</dbReference>
<feature type="transmembrane region" description="Helical" evidence="7">
    <location>
        <begin position="113"/>
        <end position="133"/>
    </location>
</feature>
<dbReference type="PANTHER" id="PTHR42718:SF46">
    <property type="entry name" value="BLR6921 PROTEIN"/>
    <property type="match status" value="1"/>
</dbReference>
<feature type="transmembrane region" description="Helical" evidence="7">
    <location>
        <begin position="140"/>
        <end position="163"/>
    </location>
</feature>
<reference evidence="10" key="1">
    <citation type="journal article" date="2014" name="Genome Announc.">
        <title>Draft genome sequence of Weissella oryzae SG25T, isolated from fermented rice grains.</title>
        <authorList>
            <person name="Tanizawa Y."/>
            <person name="Fujisawa T."/>
            <person name="Mochizuki T."/>
            <person name="Kaminuma E."/>
            <person name="Suzuki Y."/>
            <person name="Nakamura Y."/>
            <person name="Tohno M."/>
        </authorList>
    </citation>
    <scope>NUCLEOTIDE SEQUENCE [LARGE SCALE GENOMIC DNA]</scope>
    <source>
        <strain evidence="10">DSM 25784 / JCM 18191 / LMG 30913 / SG25</strain>
    </source>
</reference>
<keyword evidence="2" id="KW-0813">Transport</keyword>
<sequence>MSEEKSIKRQHLMHWLALFAVCLGVFMSLLDVTVVNVALPTIQTDFNESFNNLQWIINAYTMMYAVSLLLFAKLGDLFGRKHLFQIGMLIFTLGSLASALAQSGLALNLARGFQGIGGAGMMSLSMAIVASTFQGRERGIALGIWSSVIGLATALGPLAGGILVQFFSWRAIFLVNLPIGLIALVMGFFFIDNTAGQHQGRIDWLGIIISTGAVFSLIMGLLQKEQHPGWTWLNIHVSGLLTLGIVLLIVFILIELRLNDPMMDMHIFKSWTFVGAALASFALGAGLYAFYTYLTVLMQNYIGYSAMQTGVRQLAISLFSLFLGPIIGILTNRWGNRWLIFGGLTFIGCGLLIIQYALSPTMTYIDFVAGFVLMGIGNATVNPPLSSAAVSSVDPKHLGMASGIINVFRQFGISFGVVMLGIQLTSGYQTKINHLIGAVQLPANAIDGIKHGLLAAGPFSGKEVLHSPQAAQLRNTPFMDQLSTIVTRAFDYGFSHVLTMSIALVFIGALAAAIMIRDKHTSLN</sequence>
<feature type="transmembrane region" description="Helical" evidence="7">
    <location>
        <begin position="497"/>
        <end position="516"/>
    </location>
</feature>
<dbReference type="OrthoDB" id="2321349at2"/>
<dbReference type="CDD" id="cd17321">
    <property type="entry name" value="MFS_MMR_MDR_like"/>
    <property type="match status" value="1"/>
</dbReference>
<dbReference type="EMBL" id="DF820498">
    <property type="protein sequence ID" value="GAK31771.1"/>
    <property type="molecule type" value="Genomic_DNA"/>
</dbReference>
<feature type="transmembrane region" description="Helical" evidence="7">
    <location>
        <begin position="397"/>
        <end position="422"/>
    </location>
</feature>
<feature type="transmembrane region" description="Helical" evidence="7">
    <location>
        <begin position="235"/>
        <end position="258"/>
    </location>
</feature>
<accession>A0A069D330</accession>
<proteinExistence type="predicted"/>
<organism evidence="9 10">
    <name type="scientific">Weissella oryzae (strain DSM 25784 / JCM 18191 / LMG 30913 / SG25)</name>
    <dbReference type="NCBI Taxonomy" id="1329250"/>
    <lineage>
        <taxon>Bacteria</taxon>
        <taxon>Bacillati</taxon>
        <taxon>Bacillota</taxon>
        <taxon>Bacilli</taxon>
        <taxon>Lactobacillales</taxon>
        <taxon>Lactobacillaceae</taxon>
        <taxon>Weissella</taxon>
    </lineage>
</organism>
<feature type="transmembrane region" description="Helical" evidence="7">
    <location>
        <begin position="169"/>
        <end position="190"/>
    </location>
</feature>
<dbReference type="STRING" id="1329250.WOSG25_150220"/>
<dbReference type="eggNOG" id="COG2814">
    <property type="taxonomic scope" value="Bacteria"/>
</dbReference>
<evidence type="ECO:0000313" key="10">
    <source>
        <dbReference type="Proteomes" id="UP000030643"/>
    </source>
</evidence>
<dbReference type="InterPro" id="IPR011701">
    <property type="entry name" value="MFS"/>
</dbReference>
<keyword evidence="5 7" id="KW-1133">Transmembrane helix</keyword>
<protein>
    <submittedName>
        <fullName evidence="9">Major facilitator superfamily transporter</fullName>
    </submittedName>
</protein>
<evidence type="ECO:0000256" key="1">
    <source>
        <dbReference type="ARBA" id="ARBA00004651"/>
    </source>
</evidence>
<comment type="subcellular location">
    <subcellularLocation>
        <location evidence="1">Cell membrane</location>
        <topology evidence="1">Multi-pass membrane protein</topology>
    </subcellularLocation>
</comment>
<feature type="transmembrane region" description="Helical" evidence="7">
    <location>
        <begin position="202"/>
        <end position="223"/>
    </location>
</feature>
<evidence type="ECO:0000256" key="2">
    <source>
        <dbReference type="ARBA" id="ARBA00022448"/>
    </source>
</evidence>
<dbReference type="PROSITE" id="PS50850">
    <property type="entry name" value="MFS"/>
    <property type="match status" value="1"/>
</dbReference>
<dbReference type="NCBIfam" id="TIGR00711">
    <property type="entry name" value="efflux_EmrB"/>
    <property type="match status" value="1"/>
</dbReference>
<dbReference type="Gene3D" id="1.20.1720.10">
    <property type="entry name" value="Multidrug resistance protein D"/>
    <property type="match status" value="1"/>
</dbReference>
<dbReference type="GO" id="GO:0022857">
    <property type="term" value="F:transmembrane transporter activity"/>
    <property type="evidence" value="ECO:0007669"/>
    <property type="project" value="InterPro"/>
</dbReference>
<evidence type="ECO:0000256" key="7">
    <source>
        <dbReference type="SAM" id="Phobius"/>
    </source>
</evidence>
<keyword evidence="10" id="KW-1185">Reference proteome</keyword>
<dbReference type="SUPFAM" id="SSF103473">
    <property type="entry name" value="MFS general substrate transporter"/>
    <property type="match status" value="1"/>
</dbReference>
<feature type="transmembrane region" description="Helical" evidence="7">
    <location>
        <begin position="311"/>
        <end position="331"/>
    </location>
</feature>
<feature type="transmembrane region" description="Helical" evidence="7">
    <location>
        <begin position="270"/>
        <end position="291"/>
    </location>
</feature>
<evidence type="ECO:0000256" key="6">
    <source>
        <dbReference type="ARBA" id="ARBA00023136"/>
    </source>
</evidence>
<dbReference type="Proteomes" id="UP000030643">
    <property type="component" value="Unassembled WGS sequence"/>
</dbReference>
<feature type="transmembrane region" description="Helical" evidence="7">
    <location>
        <begin position="338"/>
        <end position="358"/>
    </location>
</feature>
<dbReference type="GO" id="GO:0005886">
    <property type="term" value="C:plasma membrane"/>
    <property type="evidence" value="ECO:0007669"/>
    <property type="project" value="UniProtKB-SubCell"/>
</dbReference>